<name>A0A914CQE4_9BILA</name>
<accession>A0A914CQE4</accession>
<feature type="transmembrane region" description="Helical" evidence="1">
    <location>
        <begin position="39"/>
        <end position="57"/>
    </location>
</feature>
<feature type="transmembrane region" description="Helical" evidence="1">
    <location>
        <begin position="150"/>
        <end position="171"/>
    </location>
</feature>
<proteinExistence type="predicted"/>
<keyword evidence="1" id="KW-0812">Transmembrane</keyword>
<evidence type="ECO:0000313" key="3">
    <source>
        <dbReference type="WBParaSite" id="ACRNAN_scaffold12727.g20629.t1"/>
    </source>
</evidence>
<keyword evidence="1" id="KW-1133">Transmembrane helix</keyword>
<dbReference type="AlphaFoldDB" id="A0A914CQE4"/>
<dbReference type="WBParaSite" id="ACRNAN_scaffold12727.g20629.t1">
    <property type="protein sequence ID" value="ACRNAN_scaffold12727.g20629.t1"/>
    <property type="gene ID" value="ACRNAN_scaffold12727.g20629"/>
</dbReference>
<reference evidence="3" key="1">
    <citation type="submission" date="2022-11" db="UniProtKB">
        <authorList>
            <consortium name="WormBaseParasite"/>
        </authorList>
    </citation>
    <scope>IDENTIFICATION</scope>
</reference>
<feature type="transmembrane region" description="Helical" evidence="1">
    <location>
        <begin position="77"/>
        <end position="99"/>
    </location>
</feature>
<feature type="transmembrane region" description="Helical" evidence="1">
    <location>
        <begin position="245"/>
        <end position="263"/>
    </location>
</feature>
<feature type="transmembrane region" description="Helical" evidence="1">
    <location>
        <begin position="111"/>
        <end position="130"/>
    </location>
</feature>
<evidence type="ECO:0000256" key="1">
    <source>
        <dbReference type="SAM" id="Phobius"/>
    </source>
</evidence>
<organism evidence="2 3">
    <name type="scientific">Acrobeloides nanus</name>
    <dbReference type="NCBI Taxonomy" id="290746"/>
    <lineage>
        <taxon>Eukaryota</taxon>
        <taxon>Metazoa</taxon>
        <taxon>Ecdysozoa</taxon>
        <taxon>Nematoda</taxon>
        <taxon>Chromadorea</taxon>
        <taxon>Rhabditida</taxon>
        <taxon>Tylenchina</taxon>
        <taxon>Cephalobomorpha</taxon>
        <taxon>Cephaloboidea</taxon>
        <taxon>Cephalobidae</taxon>
        <taxon>Acrobeloides</taxon>
    </lineage>
</organism>
<evidence type="ECO:0000313" key="2">
    <source>
        <dbReference type="Proteomes" id="UP000887540"/>
    </source>
</evidence>
<keyword evidence="1" id="KW-0472">Membrane</keyword>
<feature type="transmembrane region" description="Helical" evidence="1">
    <location>
        <begin position="204"/>
        <end position="225"/>
    </location>
</feature>
<keyword evidence="2" id="KW-1185">Reference proteome</keyword>
<feature type="transmembrane region" description="Helical" evidence="1">
    <location>
        <begin position="275"/>
        <end position="299"/>
    </location>
</feature>
<protein>
    <submittedName>
        <fullName evidence="3">Uncharacterized protein</fullName>
    </submittedName>
</protein>
<dbReference type="Proteomes" id="UP000887540">
    <property type="component" value="Unplaced"/>
</dbReference>
<sequence>MDTKGVETILPLPQYTKFLNEKEVEEKASFLEAIRTPTFWLGLLELLFSLILISVAIYNRDLILGTGLFMVSFYVPILQAIFATAPVIMGTLLCANCWFKINGFYKTYLRFGVMELAISTIGLIGCFYHDEWVVKPNYTFHNVYWGNPNIGRVCVLLFGTIIFGIAQYLMYVSKQRIGLDTLDMKNKTDVDGNLNLPSQETCKISGSTIVALIEIFVSGALYWGFLQGLSLDSFFRVIIGKLQFIIGPIWVVMLIVATLLLFVKEKWAYNVYLRFSAIRFIFGCGVGTFILICTILHLLNIWGNWPEWIGYIYEVIWIVLILLLVINAVLWYVVKREYQKKETNGELRCNEPENH</sequence>
<feature type="transmembrane region" description="Helical" evidence="1">
    <location>
        <begin position="311"/>
        <end position="334"/>
    </location>
</feature>